<dbReference type="CDD" id="cd19946">
    <property type="entry name" value="GlpA-like_Fer2_BFD-like"/>
    <property type="match status" value="1"/>
</dbReference>
<keyword evidence="1" id="KW-0560">Oxidoreductase</keyword>
<dbReference type="Gene3D" id="3.50.50.60">
    <property type="entry name" value="FAD/NAD(P)-binding domain"/>
    <property type="match status" value="3"/>
</dbReference>
<reference evidence="3 4" key="1">
    <citation type="submission" date="2020-06" db="EMBL/GenBank/DDBJ databases">
        <authorList>
            <person name="Cao W.R."/>
        </authorList>
    </citation>
    <scope>NUCLEOTIDE SEQUENCE [LARGE SCALE GENOMIC DNA]</scope>
    <source>
        <strain evidence="3 4">B1Z28</strain>
    </source>
</reference>
<keyword evidence="4" id="KW-1185">Reference proteome</keyword>
<dbReference type="InterPro" id="IPR051691">
    <property type="entry name" value="Metab_Enz_Cyan_OpOx_G3PDH"/>
</dbReference>
<dbReference type="Pfam" id="PF07992">
    <property type="entry name" value="Pyr_redox_2"/>
    <property type="match status" value="1"/>
</dbReference>
<dbReference type="InterPro" id="IPR041854">
    <property type="entry name" value="BFD-like_2Fe2S-bd_dom_sf"/>
</dbReference>
<feature type="domain" description="FAD/NAD(P)-binding" evidence="2">
    <location>
        <begin position="4"/>
        <end position="306"/>
    </location>
</feature>
<dbReference type="PANTHER" id="PTHR42949:SF3">
    <property type="entry name" value="ANAEROBIC GLYCEROL-3-PHOSPHATE DEHYDROGENASE SUBUNIT B"/>
    <property type="match status" value="1"/>
</dbReference>
<evidence type="ECO:0000313" key="4">
    <source>
        <dbReference type="Proteomes" id="UP000630805"/>
    </source>
</evidence>
<dbReference type="EMBL" id="JABXWT010000006">
    <property type="protein sequence ID" value="NVO56607.1"/>
    <property type="molecule type" value="Genomic_DNA"/>
</dbReference>
<evidence type="ECO:0000259" key="2">
    <source>
        <dbReference type="Pfam" id="PF07992"/>
    </source>
</evidence>
<dbReference type="Proteomes" id="UP000630805">
    <property type="component" value="Unassembled WGS sequence"/>
</dbReference>
<dbReference type="InterPro" id="IPR036188">
    <property type="entry name" value="FAD/NAD-bd_sf"/>
</dbReference>
<dbReference type="PRINTS" id="PR00368">
    <property type="entry name" value="FADPNR"/>
</dbReference>
<dbReference type="PRINTS" id="PR00411">
    <property type="entry name" value="PNDRDTASEI"/>
</dbReference>
<dbReference type="InterPro" id="IPR023753">
    <property type="entry name" value="FAD/NAD-binding_dom"/>
</dbReference>
<dbReference type="InterPro" id="IPR017224">
    <property type="entry name" value="Opine_Oxase_asu/HCN_bsu"/>
</dbReference>
<evidence type="ECO:0000256" key="1">
    <source>
        <dbReference type="ARBA" id="ARBA00023002"/>
    </source>
</evidence>
<evidence type="ECO:0000313" key="3">
    <source>
        <dbReference type="EMBL" id="NVO56607.1"/>
    </source>
</evidence>
<gene>
    <name evidence="3" type="ORF">HW561_12490</name>
</gene>
<name>A0ABX2PR40_9RHOB</name>
<proteinExistence type="predicted"/>
<dbReference type="Gene3D" id="1.10.10.1100">
    <property type="entry name" value="BFD-like [2Fe-2S]-binding domain"/>
    <property type="match status" value="1"/>
</dbReference>
<dbReference type="PIRSF" id="PIRSF037495">
    <property type="entry name" value="Opine_OX_OoxA/HcnB"/>
    <property type="match status" value="1"/>
</dbReference>
<protein>
    <submittedName>
        <fullName evidence="3">FAD-dependent oxidoreductase</fullName>
    </submittedName>
</protein>
<comment type="caution">
    <text evidence="3">The sequence shown here is derived from an EMBL/GenBank/DDBJ whole genome shotgun (WGS) entry which is preliminary data.</text>
</comment>
<sequence length="465" mass="49953">MPAFDCAIVGAGPAGMSAAIELAKRGARIAVLDRGRRAGGQIYRAVTDSPLPDTQVLGSDYTEGAALVAAFEQADATHFTQADVWHVGDDSRILFSRQGETHELHCREIVLCPGAMERPMPIPGWTLPGVMTAGSAQVMLKSDATVAEGAIFAGSGPLLYLIVAQYLRLGVPVAALVDTTPRSNYFDAAPMLPRALRRLPLLKKGLSLLREIRNAGVPFFRGASALQVLGDEHAIGLRFIAGGTSHEIGARTIFLHHGVQPNLNMTRAMDLEHQWNPEQLCWQVKSDAFGQTSVPHVSVAGDGAGIVGADGARAAGRLTALNILHRLGRLPRTDRDNAAAADLGALAAMAPFRAFIDRLYRPTKALRLPNVPTTLVCRCEEQSLAQLRAGFDQGARDPNALKMLTRCGMGPCQGRQCGHVLTELLSDWRGEPAEAVGYYRLRSPQRLLTLDELSRFHAVSAEAAE</sequence>
<dbReference type="SUPFAM" id="SSF51905">
    <property type="entry name" value="FAD/NAD(P)-binding domain"/>
    <property type="match status" value="1"/>
</dbReference>
<dbReference type="RefSeq" id="WP_176865231.1">
    <property type="nucleotide sequence ID" value="NZ_JABXWT010000006.1"/>
</dbReference>
<organism evidence="3 4">
    <name type="scientific">Ruegeria haliotis</name>
    <dbReference type="NCBI Taxonomy" id="2747601"/>
    <lineage>
        <taxon>Bacteria</taxon>
        <taxon>Pseudomonadati</taxon>
        <taxon>Pseudomonadota</taxon>
        <taxon>Alphaproteobacteria</taxon>
        <taxon>Rhodobacterales</taxon>
        <taxon>Roseobacteraceae</taxon>
        <taxon>Ruegeria</taxon>
    </lineage>
</organism>
<dbReference type="PANTHER" id="PTHR42949">
    <property type="entry name" value="ANAEROBIC GLYCEROL-3-PHOSPHATE DEHYDROGENASE SUBUNIT B"/>
    <property type="match status" value="1"/>
</dbReference>
<accession>A0ABX2PR40</accession>